<dbReference type="EMBL" id="CP003360">
    <property type="protein sequence ID" value="AFM25281.1"/>
    <property type="molecule type" value="Genomic_DNA"/>
</dbReference>
<dbReference type="KEGG" id="dti:Desti_2601"/>
<gene>
    <name evidence="2" type="ordered locus">Desti_2601</name>
</gene>
<proteinExistence type="predicted"/>
<evidence type="ECO:0000313" key="3">
    <source>
        <dbReference type="Proteomes" id="UP000006055"/>
    </source>
</evidence>
<dbReference type="Proteomes" id="UP000006055">
    <property type="component" value="Chromosome"/>
</dbReference>
<accession>I4C6U0</accession>
<dbReference type="HOGENOM" id="CLU_187500_0_0_7"/>
<evidence type="ECO:0000313" key="2">
    <source>
        <dbReference type="EMBL" id="AFM25281.1"/>
    </source>
</evidence>
<protein>
    <submittedName>
        <fullName evidence="2">Uncharacterized protein</fullName>
    </submittedName>
</protein>
<name>I4C6U0_DESTA</name>
<dbReference type="AlphaFoldDB" id="I4C6U0"/>
<keyword evidence="3" id="KW-1185">Reference proteome</keyword>
<organism evidence="2 3">
    <name type="scientific">Desulfomonile tiedjei (strain ATCC 49306 / DSM 6799 / DCB-1)</name>
    <dbReference type="NCBI Taxonomy" id="706587"/>
    <lineage>
        <taxon>Bacteria</taxon>
        <taxon>Pseudomonadati</taxon>
        <taxon>Thermodesulfobacteriota</taxon>
        <taxon>Desulfomonilia</taxon>
        <taxon>Desulfomonilales</taxon>
        <taxon>Desulfomonilaceae</taxon>
        <taxon>Desulfomonile</taxon>
    </lineage>
</organism>
<dbReference type="STRING" id="706587.Desti_2601"/>
<evidence type="ECO:0000256" key="1">
    <source>
        <dbReference type="SAM" id="MobiDB-lite"/>
    </source>
</evidence>
<sequence>MHSVIGGKKGLKPRRGGNSSHGCNPWNSMPQSLADDPSGVAQERNNSMNIIGKTLPGSAITRS</sequence>
<feature type="region of interest" description="Disordered" evidence="1">
    <location>
        <begin position="1"/>
        <end position="63"/>
    </location>
</feature>
<feature type="compositionally biased region" description="Polar residues" evidence="1">
    <location>
        <begin position="18"/>
        <end position="31"/>
    </location>
</feature>
<reference evidence="3" key="1">
    <citation type="submission" date="2012-06" db="EMBL/GenBank/DDBJ databases">
        <title>Complete sequence of chromosome of Desulfomonile tiedjei DSM 6799.</title>
        <authorList>
            <person name="Lucas S."/>
            <person name="Copeland A."/>
            <person name="Lapidus A."/>
            <person name="Glavina del Rio T."/>
            <person name="Dalin E."/>
            <person name="Tice H."/>
            <person name="Bruce D."/>
            <person name="Goodwin L."/>
            <person name="Pitluck S."/>
            <person name="Peters L."/>
            <person name="Ovchinnikova G."/>
            <person name="Zeytun A."/>
            <person name="Lu M."/>
            <person name="Kyrpides N."/>
            <person name="Mavromatis K."/>
            <person name="Ivanova N."/>
            <person name="Brettin T."/>
            <person name="Detter J.C."/>
            <person name="Han C."/>
            <person name="Larimer F."/>
            <person name="Land M."/>
            <person name="Hauser L."/>
            <person name="Markowitz V."/>
            <person name="Cheng J.-F."/>
            <person name="Hugenholtz P."/>
            <person name="Woyke T."/>
            <person name="Wu D."/>
            <person name="Spring S."/>
            <person name="Schroeder M."/>
            <person name="Brambilla E."/>
            <person name="Klenk H.-P."/>
            <person name="Eisen J.A."/>
        </authorList>
    </citation>
    <scope>NUCLEOTIDE SEQUENCE [LARGE SCALE GENOMIC DNA]</scope>
    <source>
        <strain evidence="3">ATCC 49306 / DSM 6799 / DCB-1</strain>
    </source>
</reference>